<evidence type="ECO:0000259" key="6">
    <source>
        <dbReference type="PROSITE" id="PS50102"/>
    </source>
</evidence>
<feature type="compositionally biased region" description="Polar residues" evidence="5">
    <location>
        <begin position="555"/>
        <end position="566"/>
    </location>
</feature>
<dbReference type="SUPFAM" id="SSF54928">
    <property type="entry name" value="RNA-binding domain, RBD"/>
    <property type="match status" value="1"/>
</dbReference>
<feature type="compositionally biased region" description="Low complexity" evidence="5">
    <location>
        <begin position="186"/>
        <end position="202"/>
    </location>
</feature>
<dbReference type="EMBL" id="JH597957">
    <property type="status" value="NOT_ANNOTATED_CDS"/>
    <property type="molecule type" value="Genomic_DNA"/>
</dbReference>
<dbReference type="GO" id="GO:0000398">
    <property type="term" value="P:mRNA splicing, via spliceosome"/>
    <property type="evidence" value="ECO:0007669"/>
    <property type="project" value="TreeGrafter"/>
</dbReference>
<dbReference type="Pfam" id="PF01585">
    <property type="entry name" value="G-patch"/>
    <property type="match status" value="1"/>
</dbReference>
<dbReference type="EnsemblProtists" id="HpaT802478">
    <property type="protein sequence ID" value="HpaP802478"/>
    <property type="gene ID" value="HpaG802478"/>
</dbReference>
<evidence type="ECO:0000313" key="8">
    <source>
        <dbReference type="EnsemblProtists" id="HpaP802478"/>
    </source>
</evidence>
<dbReference type="PROSITE" id="PS50102">
    <property type="entry name" value="RRM"/>
    <property type="match status" value="1"/>
</dbReference>
<dbReference type="InterPro" id="IPR000467">
    <property type="entry name" value="G_patch_dom"/>
</dbReference>
<evidence type="ECO:0000256" key="2">
    <source>
        <dbReference type="ARBA" id="ARBA00022884"/>
    </source>
</evidence>
<feature type="region of interest" description="Disordered" evidence="5">
    <location>
        <begin position="1"/>
        <end position="45"/>
    </location>
</feature>
<feature type="region of interest" description="Disordered" evidence="5">
    <location>
        <begin position="169"/>
        <end position="221"/>
    </location>
</feature>
<dbReference type="InterPro" id="IPR012677">
    <property type="entry name" value="Nucleotide-bd_a/b_plait_sf"/>
</dbReference>
<dbReference type="InParanoid" id="M4B876"/>
<protein>
    <recommendedName>
        <fullName evidence="10">G-patch domain-containing protein</fullName>
    </recommendedName>
</protein>
<dbReference type="InterPro" id="IPR035979">
    <property type="entry name" value="RBD_domain_sf"/>
</dbReference>
<accession>M4B876</accession>
<dbReference type="SMART" id="SM00443">
    <property type="entry name" value="G_patch"/>
    <property type="match status" value="1"/>
</dbReference>
<dbReference type="HOGENOM" id="CLU_011731_0_0_1"/>
<reference evidence="9" key="1">
    <citation type="journal article" date="2010" name="Science">
        <title>Signatures of adaptation to obligate biotrophy in the Hyaloperonospora arabidopsidis genome.</title>
        <authorList>
            <person name="Baxter L."/>
            <person name="Tripathy S."/>
            <person name="Ishaque N."/>
            <person name="Boot N."/>
            <person name="Cabral A."/>
            <person name="Kemen E."/>
            <person name="Thines M."/>
            <person name="Ah-Fong A."/>
            <person name="Anderson R."/>
            <person name="Badejoko W."/>
            <person name="Bittner-Eddy P."/>
            <person name="Boore J.L."/>
            <person name="Chibucos M.C."/>
            <person name="Coates M."/>
            <person name="Dehal P."/>
            <person name="Delehaunty K."/>
            <person name="Dong S."/>
            <person name="Downton P."/>
            <person name="Dumas B."/>
            <person name="Fabro G."/>
            <person name="Fronick C."/>
            <person name="Fuerstenberg S.I."/>
            <person name="Fulton L."/>
            <person name="Gaulin E."/>
            <person name="Govers F."/>
            <person name="Hughes L."/>
            <person name="Humphray S."/>
            <person name="Jiang R.H."/>
            <person name="Judelson H."/>
            <person name="Kamoun S."/>
            <person name="Kyung K."/>
            <person name="Meijer H."/>
            <person name="Minx P."/>
            <person name="Morris P."/>
            <person name="Nelson J."/>
            <person name="Phuntumart V."/>
            <person name="Qutob D."/>
            <person name="Rehmany A."/>
            <person name="Rougon-Cardoso A."/>
            <person name="Ryden P."/>
            <person name="Torto-Alalibo T."/>
            <person name="Studholme D."/>
            <person name="Wang Y."/>
            <person name="Win J."/>
            <person name="Wood J."/>
            <person name="Clifton S.W."/>
            <person name="Rogers J."/>
            <person name="Van den Ackerveken G."/>
            <person name="Jones J.D."/>
            <person name="McDowell J.M."/>
            <person name="Beynon J."/>
            <person name="Tyler B.M."/>
        </authorList>
    </citation>
    <scope>NUCLEOTIDE SEQUENCE [LARGE SCALE GENOMIC DNA]</scope>
    <source>
        <strain evidence="9">Emoy2</strain>
    </source>
</reference>
<dbReference type="Gene3D" id="3.30.70.330">
    <property type="match status" value="1"/>
</dbReference>
<reference evidence="8" key="2">
    <citation type="submission" date="2015-06" db="UniProtKB">
        <authorList>
            <consortium name="EnsemblProtists"/>
        </authorList>
    </citation>
    <scope>IDENTIFICATION</scope>
    <source>
        <strain evidence="8">Emoy2</strain>
    </source>
</reference>
<dbReference type="GO" id="GO:0005634">
    <property type="term" value="C:nucleus"/>
    <property type="evidence" value="ECO:0007669"/>
    <property type="project" value="UniProtKB-SubCell"/>
</dbReference>
<feature type="region of interest" description="Disordered" evidence="5">
    <location>
        <begin position="650"/>
        <end position="706"/>
    </location>
</feature>
<evidence type="ECO:0000259" key="7">
    <source>
        <dbReference type="PROSITE" id="PS50174"/>
    </source>
</evidence>
<feature type="region of interest" description="Disordered" evidence="5">
    <location>
        <begin position="114"/>
        <end position="153"/>
    </location>
</feature>
<comment type="subcellular location">
    <subcellularLocation>
        <location evidence="1">Nucleus</location>
    </subcellularLocation>
</comment>
<dbReference type="eggNOG" id="KOG0154">
    <property type="taxonomic scope" value="Eukaryota"/>
</dbReference>
<dbReference type="VEuPathDB" id="FungiDB:HpaG802478"/>
<dbReference type="GO" id="GO:0003723">
    <property type="term" value="F:RNA binding"/>
    <property type="evidence" value="ECO:0007669"/>
    <property type="project" value="UniProtKB-UniRule"/>
</dbReference>
<dbReference type="Proteomes" id="UP000011713">
    <property type="component" value="Unassembled WGS sequence"/>
</dbReference>
<evidence type="ECO:0000256" key="1">
    <source>
        <dbReference type="ARBA" id="ARBA00004123"/>
    </source>
</evidence>
<name>M4B876_HYAAE</name>
<dbReference type="PANTHER" id="PTHR13948">
    <property type="entry name" value="RNA-BINDING PROTEIN"/>
    <property type="match status" value="1"/>
</dbReference>
<evidence type="ECO:0000256" key="5">
    <source>
        <dbReference type="SAM" id="MobiDB-lite"/>
    </source>
</evidence>
<feature type="domain" description="G-patch" evidence="7">
    <location>
        <begin position="702"/>
        <end position="749"/>
    </location>
</feature>
<dbReference type="STRING" id="559515.M4B876"/>
<keyword evidence="9" id="KW-1185">Reference proteome</keyword>
<feature type="compositionally biased region" description="Polar residues" evidence="5">
    <location>
        <begin position="1"/>
        <end position="20"/>
    </location>
</feature>
<proteinExistence type="predicted"/>
<feature type="compositionally biased region" description="Basic and acidic residues" evidence="5">
    <location>
        <begin position="650"/>
        <end position="670"/>
    </location>
</feature>
<dbReference type="AlphaFoldDB" id="M4B876"/>
<evidence type="ECO:0008006" key="10">
    <source>
        <dbReference type="Google" id="ProtNLM"/>
    </source>
</evidence>
<sequence length="779" mass="85262">MHLAVSSSARPHIQQQQHESMSGPPHFDRQKSVLPPRGQQNRPYVSAQDHVPSATLLLHGLARSVTEEMATGESRGFAYVDFGSVEDATDVIRAFELKPLVLEDREVDVKYSDGFRRGADSGRSRDLTADSRLKKTYYGSQGQEERRQPRPDWICDDCTAPKTAHAKEVLATTASRADHTRGYNDSYGGESRSSRSSLGTSSRDSEITFRRREDRGNSTWSVPPSQVLVVRMLPPDIEEGEAATNALKKSEGFIVQNTRVEISYARDTLSNRSRYSPYVPQESRAGSSLAVTALEQAQWSLSQGRGVDGARNDQVNACCFFLFAKLGDMFVPGVRNKYLIFKVSLLLPHTCAKNCCIVRVFLTDILSRVALRPMSVHCWIVLQLKSFLGLKNRRNCGQHRSRQQAAAMCILFYYDPPTSVYYNSFTGVYYRCVSPAGSRAAAFQAFVPPLPVDDEAYQEECTAATAASKPMMSMSLKKDKKKTSGISFSLKTAAFGATLASSKLSSTKSSVAASVVTAVNVASGMKRKSAGDIAKWSQRQQEAKKQKSKDVDITPVQQQQQRTEPSAVSIADHGEATTFADSSQQRAAVSAVNHAVDSVIDALTNVPQEAPICLLCRRKFGSLEILRKHETLSKLHLANLAKVRENKQHIAAQQREHELQVEQLAKKQRQDGNAPSNAPSGTDRQSASTPGSKSAHPEPTLESGIGGKMLKMMGWKSGEGLGKHNTGITAPIEAASGRTDLAGLGCKAPLSASVDLSDVTTDRERRQRLARARYDADSA</sequence>
<feature type="compositionally biased region" description="Basic and acidic residues" evidence="5">
    <location>
        <begin position="203"/>
        <end position="216"/>
    </location>
</feature>
<feature type="compositionally biased region" description="Basic and acidic residues" evidence="5">
    <location>
        <begin position="541"/>
        <end position="552"/>
    </location>
</feature>
<dbReference type="InterPro" id="IPR000504">
    <property type="entry name" value="RRM_dom"/>
</dbReference>
<keyword evidence="2 4" id="KW-0694">RNA-binding</keyword>
<feature type="compositionally biased region" description="Basic and acidic residues" evidence="5">
    <location>
        <begin position="114"/>
        <end position="133"/>
    </location>
</feature>
<evidence type="ECO:0000256" key="3">
    <source>
        <dbReference type="ARBA" id="ARBA00023242"/>
    </source>
</evidence>
<keyword evidence="3" id="KW-0539">Nucleus</keyword>
<dbReference type="PROSITE" id="PS50174">
    <property type="entry name" value="G_PATCH"/>
    <property type="match status" value="1"/>
</dbReference>
<organism evidence="8 9">
    <name type="scientific">Hyaloperonospora arabidopsidis (strain Emoy2)</name>
    <name type="common">Downy mildew agent</name>
    <name type="synonym">Peronospora arabidopsidis</name>
    <dbReference type="NCBI Taxonomy" id="559515"/>
    <lineage>
        <taxon>Eukaryota</taxon>
        <taxon>Sar</taxon>
        <taxon>Stramenopiles</taxon>
        <taxon>Oomycota</taxon>
        <taxon>Peronosporomycetes</taxon>
        <taxon>Peronosporales</taxon>
        <taxon>Peronosporaceae</taxon>
        <taxon>Hyaloperonospora</taxon>
    </lineage>
</organism>
<feature type="domain" description="RRM" evidence="6">
    <location>
        <begin position="65"/>
        <end position="114"/>
    </location>
</feature>
<feature type="compositionally biased region" description="Polar residues" evidence="5">
    <location>
        <begin position="671"/>
        <end position="692"/>
    </location>
</feature>
<feature type="region of interest" description="Disordered" evidence="5">
    <location>
        <begin position="530"/>
        <end position="568"/>
    </location>
</feature>
<evidence type="ECO:0000256" key="4">
    <source>
        <dbReference type="PROSITE-ProRule" id="PRU00176"/>
    </source>
</evidence>
<evidence type="ECO:0000313" key="9">
    <source>
        <dbReference type="Proteomes" id="UP000011713"/>
    </source>
</evidence>
<dbReference type="PANTHER" id="PTHR13948:SF3">
    <property type="entry name" value="FI21118P1"/>
    <property type="match status" value="1"/>
</dbReference>